<evidence type="ECO:0000256" key="1">
    <source>
        <dbReference type="ARBA" id="ARBA00043967"/>
    </source>
</evidence>
<accession>U2FKN1</accession>
<dbReference type="GO" id="GO:0016226">
    <property type="term" value="P:iron-sulfur cluster assembly"/>
    <property type="evidence" value="ECO:0007669"/>
    <property type="project" value="InterPro"/>
</dbReference>
<reference evidence="4 5" key="2">
    <citation type="journal article" date="2013" name="PLoS ONE">
        <title>INDIGO - INtegrated Data Warehouse of MIcrobial GenOmes with Examples from the Red Sea Extremophiles.</title>
        <authorList>
            <person name="Alam I."/>
            <person name="Antunes A."/>
            <person name="Kamau A.A."/>
            <person name="Ba Alawi W."/>
            <person name="Kalkatawi M."/>
            <person name="Stingl U."/>
            <person name="Bajic V.B."/>
        </authorList>
    </citation>
    <scope>NUCLEOTIDE SEQUENCE [LARGE SCALE GENOMIC DNA]</scope>
    <source>
        <strain evidence="4 5">SSD-17B</strain>
    </source>
</reference>
<feature type="domain" description="SUF system FeS cluster assembly SufBD N-terminal" evidence="3">
    <location>
        <begin position="99"/>
        <end position="160"/>
    </location>
</feature>
<comment type="similarity">
    <text evidence="1">Belongs to the iron-sulfur cluster assembly SufBD family.</text>
</comment>
<reference evidence="4 5" key="1">
    <citation type="journal article" date="2011" name="J. Bacteriol.">
        <title>Genome sequence of Haloplasma contractile, an unusual contractile bacterium from a deep-sea anoxic brine lake.</title>
        <authorList>
            <person name="Antunes A."/>
            <person name="Alam I."/>
            <person name="El Dorry H."/>
            <person name="Siam R."/>
            <person name="Robertson A."/>
            <person name="Bajic V.B."/>
            <person name="Stingl U."/>
        </authorList>
    </citation>
    <scope>NUCLEOTIDE SEQUENCE [LARGE SCALE GENOMIC DNA]</scope>
    <source>
        <strain evidence="4 5">SSD-17B</strain>
    </source>
</reference>
<sequence length="418" mass="47412">MSLNISKNDIKTIFSKDPEIELKRREESYDLIETLELPKVSKINLNKFNFEAFNVKYETGQLYDQLSDELKTYITDEENIVVIKDGNLIYRNLSSNFNSTYIEDFKHAKENNRELLEQYYMTKAIKPNENKLTAIHHAFLTSGLLIHVPKNVVVKDTLKVYIIGERSDLFHHTLLIADESSEFSYVEKLVNINDIKANVISETIVNENAKVNYAAIDRFSEDCLAYINRRGHVLANGRLVYALGQLNDGNTVSENLVNLVGNGAYCESRNVILAEKEQLQAVTTKIAHHAPHSEGYIINHGISKDHAKLVIDGIGKIHKGMNQSNAQQDTKVIILSETARADANPLLLIDEYDVLAGHAAGIGRVDEEQLYYLMSRGLSRLEAERLIILGFLYPIVDQIDSEQLQNEFIKTIEQKLAM</sequence>
<dbReference type="PANTHER" id="PTHR43575:SF1">
    <property type="entry name" value="PROTEIN ABCI7, CHLOROPLASTIC"/>
    <property type="match status" value="1"/>
</dbReference>
<feature type="domain" description="SUF system FeS cluster assembly SufBD core" evidence="2">
    <location>
        <begin position="166"/>
        <end position="391"/>
    </location>
</feature>
<dbReference type="PANTHER" id="PTHR43575">
    <property type="entry name" value="PROTEIN ABCI7, CHLOROPLASTIC"/>
    <property type="match status" value="1"/>
</dbReference>
<dbReference type="FunCoup" id="U2FKN1">
    <property type="interactions" value="6"/>
</dbReference>
<dbReference type="Pfam" id="PF19295">
    <property type="entry name" value="SufBD_N"/>
    <property type="match status" value="1"/>
</dbReference>
<dbReference type="EC" id="2.7.1.69" evidence="4"/>
<dbReference type="InterPro" id="IPR055346">
    <property type="entry name" value="Fe-S_cluster_assembly_SufBD"/>
</dbReference>
<protein>
    <submittedName>
        <fullName evidence="4">FeS cluster assembly protein SufD</fullName>
        <ecNumber evidence="4">2.7.1.69</ecNumber>
    </submittedName>
</protein>
<dbReference type="InParanoid" id="U2FKN1"/>
<comment type="caution">
    <text evidence="4">The sequence shown here is derived from an EMBL/GenBank/DDBJ whole genome shotgun (WGS) entry which is preliminary data.</text>
</comment>
<dbReference type="Proteomes" id="UP000005707">
    <property type="component" value="Unassembled WGS sequence"/>
</dbReference>
<evidence type="ECO:0000313" key="5">
    <source>
        <dbReference type="Proteomes" id="UP000005707"/>
    </source>
</evidence>
<dbReference type="InterPro" id="IPR045595">
    <property type="entry name" value="SufBD_N"/>
</dbReference>
<name>U2FKN1_9MOLU</name>
<dbReference type="AlphaFoldDB" id="U2FKN1"/>
<proteinExistence type="inferred from homology"/>
<dbReference type="STRING" id="1033810.HLPCO_000006"/>
<keyword evidence="5" id="KW-1185">Reference proteome</keyword>
<dbReference type="SUPFAM" id="SSF101960">
    <property type="entry name" value="Stabilizer of iron transporter SufD"/>
    <property type="match status" value="1"/>
</dbReference>
<gene>
    <name evidence="4" type="primary">sufD</name>
    <name evidence="4" type="ORF">HLPCO_000006</name>
</gene>
<dbReference type="InterPro" id="IPR037284">
    <property type="entry name" value="SUF_FeS_clus_asmbl_SufBD_sf"/>
</dbReference>
<dbReference type="GO" id="GO:0016740">
    <property type="term" value="F:transferase activity"/>
    <property type="evidence" value="ECO:0007669"/>
    <property type="project" value="UniProtKB-KW"/>
</dbReference>
<dbReference type="OrthoDB" id="9803529at2"/>
<keyword evidence="4" id="KW-0808">Transferase</keyword>
<dbReference type="InterPro" id="IPR000825">
    <property type="entry name" value="SUF_FeS_clus_asmbl_SufBD_core"/>
</dbReference>
<dbReference type="eggNOG" id="COG0719">
    <property type="taxonomic scope" value="Bacteria"/>
</dbReference>
<evidence type="ECO:0000259" key="3">
    <source>
        <dbReference type="Pfam" id="PF19295"/>
    </source>
</evidence>
<dbReference type="EMBL" id="AFNU02000001">
    <property type="protein sequence ID" value="ERJ13355.1"/>
    <property type="molecule type" value="Genomic_DNA"/>
</dbReference>
<dbReference type="RefSeq" id="WP_008826538.1">
    <property type="nucleotide sequence ID" value="NZ_AFNU02000001.1"/>
</dbReference>
<evidence type="ECO:0000259" key="2">
    <source>
        <dbReference type="Pfam" id="PF01458"/>
    </source>
</evidence>
<organism evidence="4 5">
    <name type="scientific">Haloplasma contractile SSD-17B</name>
    <dbReference type="NCBI Taxonomy" id="1033810"/>
    <lineage>
        <taxon>Bacteria</taxon>
        <taxon>Bacillati</taxon>
        <taxon>Mycoplasmatota</taxon>
        <taxon>Mollicutes</taxon>
        <taxon>Haloplasmatales</taxon>
        <taxon>Haloplasmataceae</taxon>
        <taxon>Haloplasma</taxon>
    </lineage>
</organism>
<evidence type="ECO:0000313" key="4">
    <source>
        <dbReference type="EMBL" id="ERJ13355.1"/>
    </source>
</evidence>
<dbReference type="Pfam" id="PF01458">
    <property type="entry name" value="SUFBD_core"/>
    <property type="match status" value="1"/>
</dbReference>